<feature type="domain" description="NolW-like" evidence="8">
    <location>
        <begin position="125"/>
        <end position="182"/>
    </location>
</feature>
<dbReference type="EMBL" id="BJXB01000055">
    <property type="protein sequence ID" value="GEM50061.1"/>
    <property type="molecule type" value="Genomic_DNA"/>
</dbReference>
<keyword evidence="2 6" id="KW-0732">Signal</keyword>
<dbReference type="OrthoDB" id="9779724at2"/>
<evidence type="ECO:0000256" key="1">
    <source>
        <dbReference type="ARBA" id="ARBA00004370"/>
    </source>
</evidence>
<evidence type="ECO:0000256" key="5">
    <source>
        <dbReference type="RuleBase" id="RU004004"/>
    </source>
</evidence>
<dbReference type="InterPro" id="IPR001775">
    <property type="entry name" value="GspD/PilQ"/>
</dbReference>
<feature type="signal peptide" evidence="6">
    <location>
        <begin position="1"/>
        <end position="27"/>
    </location>
</feature>
<gene>
    <name evidence="9" type="ORF">DC3_56960</name>
</gene>
<dbReference type="InterPro" id="IPR038591">
    <property type="entry name" value="NolW-like_sf"/>
</dbReference>
<dbReference type="AlphaFoldDB" id="A0A511NCJ7"/>
<sequence>MPKFNPPRSTRTLLLTLLSLGLSMGLAAPITMEVLPDHTTVVVSSTERIQYLVDPQAHTVILKDTQLVGEVQLPEGMQVKSSEKDTVLLVPNTYQYALSVNTQYLFLTLKTDPIKQVDDRAPLFVPLENANPSQVAALLQGMYNNIKIQVDDRNRALWIVVNPQDRELITKIIKQMDQPRPQVLFEAEILTVNQSLSEKLGIKYQRMFDFQLKEGEPPSLFQFGKFVRTAINPLGGFNFSVSFLKDNLAAKVLAQPRVATIDGQEARINSTQNIPILLGDKNGTTTLANQTTGITMRFLPKVSPSGMIEANVNINVSLPSGQTEQGIITYSSREASTTIRVQNGEPIVIAGLLENKTTTEVNKIPILSDIPLIGGLFQHRFTSETTSDLIIIVTPRIIQPPVKEP</sequence>
<comment type="subcellular location">
    <subcellularLocation>
        <location evidence="5">Cell outer membrane</location>
    </subcellularLocation>
    <subcellularLocation>
        <location evidence="1">Membrane</location>
    </subcellularLocation>
</comment>
<dbReference type="GO" id="GO:0009279">
    <property type="term" value="C:cell outer membrane"/>
    <property type="evidence" value="ECO:0007669"/>
    <property type="project" value="UniProtKB-SubCell"/>
</dbReference>
<keyword evidence="3" id="KW-0472">Membrane</keyword>
<organism evidence="9 10">
    <name type="scientific">Deinococcus cellulosilyticus (strain DSM 18568 / NBRC 106333 / KACC 11606 / 5516J-15)</name>
    <dbReference type="NCBI Taxonomy" id="1223518"/>
    <lineage>
        <taxon>Bacteria</taxon>
        <taxon>Thermotogati</taxon>
        <taxon>Deinococcota</taxon>
        <taxon>Deinococci</taxon>
        <taxon>Deinococcales</taxon>
        <taxon>Deinococcaceae</taxon>
        <taxon>Deinococcus</taxon>
    </lineage>
</organism>
<dbReference type="PRINTS" id="PR00811">
    <property type="entry name" value="BCTERIALGSPD"/>
</dbReference>
<name>A0A511NCJ7_DEIC1</name>
<evidence type="ECO:0000259" key="8">
    <source>
        <dbReference type="Pfam" id="PF03958"/>
    </source>
</evidence>
<keyword evidence="10" id="KW-1185">Reference proteome</keyword>
<protein>
    <submittedName>
        <fullName evidence="9">Uncharacterized protein</fullName>
    </submittedName>
</protein>
<proteinExistence type="inferred from homology"/>
<evidence type="ECO:0000259" key="7">
    <source>
        <dbReference type="Pfam" id="PF00263"/>
    </source>
</evidence>
<dbReference type="PANTHER" id="PTHR30332:SF24">
    <property type="entry name" value="SECRETIN GSPD-RELATED"/>
    <property type="match status" value="1"/>
</dbReference>
<evidence type="ECO:0000313" key="10">
    <source>
        <dbReference type="Proteomes" id="UP000321306"/>
    </source>
</evidence>
<comment type="caution">
    <text evidence="9">The sequence shown here is derived from an EMBL/GenBank/DDBJ whole genome shotgun (WGS) entry which is preliminary data.</text>
</comment>
<evidence type="ECO:0000256" key="2">
    <source>
        <dbReference type="ARBA" id="ARBA00022729"/>
    </source>
</evidence>
<dbReference type="Pfam" id="PF03958">
    <property type="entry name" value="Secretin_N"/>
    <property type="match status" value="1"/>
</dbReference>
<dbReference type="PANTHER" id="PTHR30332">
    <property type="entry name" value="PROBABLE GENERAL SECRETION PATHWAY PROTEIN D"/>
    <property type="match status" value="1"/>
</dbReference>
<dbReference type="Proteomes" id="UP000321306">
    <property type="component" value="Unassembled WGS sequence"/>
</dbReference>
<comment type="similarity">
    <text evidence="4">Belongs to the bacterial secretin family.</text>
</comment>
<dbReference type="GO" id="GO:0009306">
    <property type="term" value="P:protein secretion"/>
    <property type="evidence" value="ECO:0007669"/>
    <property type="project" value="InterPro"/>
</dbReference>
<feature type="chain" id="PRO_5021841226" evidence="6">
    <location>
        <begin position="28"/>
        <end position="405"/>
    </location>
</feature>
<dbReference type="Gene3D" id="3.30.1370.120">
    <property type="match status" value="1"/>
</dbReference>
<dbReference type="GO" id="GO:0015627">
    <property type="term" value="C:type II protein secretion system complex"/>
    <property type="evidence" value="ECO:0007669"/>
    <property type="project" value="TreeGrafter"/>
</dbReference>
<evidence type="ECO:0000256" key="3">
    <source>
        <dbReference type="ARBA" id="ARBA00023136"/>
    </source>
</evidence>
<evidence type="ECO:0000313" key="9">
    <source>
        <dbReference type="EMBL" id="GEM50061.1"/>
    </source>
</evidence>
<keyword evidence="5" id="KW-0813">Transport</keyword>
<dbReference type="Pfam" id="PF00263">
    <property type="entry name" value="Secretin"/>
    <property type="match status" value="1"/>
</dbReference>
<accession>A0A511NCJ7</accession>
<dbReference type="InterPro" id="IPR004846">
    <property type="entry name" value="T2SS/T3SS_dom"/>
</dbReference>
<evidence type="ECO:0000256" key="6">
    <source>
        <dbReference type="SAM" id="SignalP"/>
    </source>
</evidence>
<feature type="domain" description="Type II/III secretion system secretin-like" evidence="7">
    <location>
        <begin position="244"/>
        <end position="399"/>
    </location>
</feature>
<dbReference type="RefSeq" id="WP_146891850.1">
    <property type="nucleotide sequence ID" value="NZ_BJXB01000055.1"/>
</dbReference>
<reference evidence="9 10" key="1">
    <citation type="submission" date="2019-07" db="EMBL/GenBank/DDBJ databases">
        <title>Whole genome shotgun sequence of Deinococcus cellulosilyticus NBRC 106333.</title>
        <authorList>
            <person name="Hosoyama A."/>
            <person name="Uohara A."/>
            <person name="Ohji S."/>
            <person name="Ichikawa N."/>
        </authorList>
    </citation>
    <scope>NUCLEOTIDE SEQUENCE [LARGE SCALE GENOMIC DNA]</scope>
    <source>
        <strain evidence="9 10">NBRC 106333</strain>
    </source>
</reference>
<evidence type="ECO:0000256" key="4">
    <source>
        <dbReference type="RuleBase" id="RU004003"/>
    </source>
</evidence>
<dbReference type="InterPro" id="IPR005644">
    <property type="entry name" value="NolW-like"/>
</dbReference>
<dbReference type="InterPro" id="IPR050810">
    <property type="entry name" value="Bact_Secretion_Sys_Channel"/>
</dbReference>